<reference evidence="4 5" key="1">
    <citation type="journal article" date="2020" name="Genomics">
        <title>Complete, high-quality genomes from long-read metagenomic sequencing of two wolf lichen thalli reveals enigmatic genome architecture.</title>
        <authorList>
            <person name="McKenzie S.K."/>
            <person name="Walston R.F."/>
            <person name="Allen J.L."/>
        </authorList>
    </citation>
    <scope>NUCLEOTIDE SEQUENCE [LARGE SCALE GENOMIC DNA]</scope>
    <source>
        <strain evidence="4">WasteWater1</strain>
    </source>
</reference>
<comment type="similarity">
    <text evidence="1">Belongs to the avfA family.</text>
</comment>
<evidence type="ECO:0000313" key="5">
    <source>
        <dbReference type="Proteomes" id="UP000593566"/>
    </source>
</evidence>
<evidence type="ECO:0000313" key="4">
    <source>
        <dbReference type="EMBL" id="KAF6224975.1"/>
    </source>
</evidence>
<gene>
    <name evidence="4" type="ORF">HO133_010170</name>
</gene>
<dbReference type="GO" id="GO:0016646">
    <property type="term" value="F:oxidoreductase activity, acting on the CH-NH group of donors, NAD or NADP as acceptor"/>
    <property type="evidence" value="ECO:0007669"/>
    <property type="project" value="TreeGrafter"/>
</dbReference>
<dbReference type="InterPro" id="IPR016040">
    <property type="entry name" value="NAD(P)-bd_dom"/>
</dbReference>
<dbReference type="Proteomes" id="UP000593566">
    <property type="component" value="Unassembled WGS sequence"/>
</dbReference>
<evidence type="ECO:0000256" key="2">
    <source>
        <dbReference type="SAM" id="Phobius"/>
    </source>
</evidence>
<protein>
    <recommendedName>
        <fullName evidence="3">NAD(P)-binding domain-containing protein</fullName>
    </recommendedName>
</protein>
<name>A0A8H6FE35_9LECA</name>
<keyword evidence="2" id="KW-0472">Membrane</keyword>
<accession>A0A8H6FE35</accession>
<dbReference type="EMBL" id="JACCJB010000008">
    <property type="protein sequence ID" value="KAF6224975.1"/>
    <property type="molecule type" value="Genomic_DNA"/>
</dbReference>
<evidence type="ECO:0000256" key="1">
    <source>
        <dbReference type="ARBA" id="ARBA00038376"/>
    </source>
</evidence>
<dbReference type="GeneID" id="59338562"/>
<keyword evidence="5" id="KW-1185">Reference proteome</keyword>
<dbReference type="InterPro" id="IPR036291">
    <property type="entry name" value="NAD(P)-bd_dom_sf"/>
</dbReference>
<dbReference type="PANTHER" id="PTHR43355:SF2">
    <property type="entry name" value="FLAVIN REDUCTASE (NADPH)"/>
    <property type="match status" value="1"/>
</dbReference>
<dbReference type="AlphaFoldDB" id="A0A8H6FE35"/>
<dbReference type="RefSeq" id="XP_037153842.1">
    <property type="nucleotide sequence ID" value="XM_037301025.1"/>
</dbReference>
<dbReference type="Gene3D" id="3.40.50.720">
    <property type="entry name" value="NAD(P)-binding Rossmann-like Domain"/>
    <property type="match status" value="1"/>
</dbReference>
<dbReference type="SUPFAM" id="SSF51735">
    <property type="entry name" value="NAD(P)-binding Rossmann-fold domains"/>
    <property type="match status" value="1"/>
</dbReference>
<dbReference type="PANTHER" id="PTHR43355">
    <property type="entry name" value="FLAVIN REDUCTASE (NADPH)"/>
    <property type="match status" value="1"/>
</dbReference>
<keyword evidence="2" id="KW-1133">Transmembrane helix</keyword>
<sequence length="264" mass="29309">MPTYAILGVTGSTGSSLLRYLHERPVKVNINLYARSAPKVESLHPYVKTAENIQSFVGDLSSADVLKNCLRNTDVIFSTVAQNSNEPGCSIAQRTAHSIVCALEALRKDEGPTFKCPILVFLTSASLNPTFSESTPRLLHWVLERGCYYIYEDLRKSIKYLKEQSWIPLITAEPPALIKDIPRGYELSQEEVMPGISYDDLARGMVQMAEEDGGHKWVGKGVGIKATGKVKMDYLPLIWYLVTGLVAYFSPAAWKLLQRAGLNP</sequence>
<feature type="transmembrane region" description="Helical" evidence="2">
    <location>
        <begin position="237"/>
        <end position="257"/>
    </location>
</feature>
<keyword evidence="2" id="KW-0812">Transmembrane</keyword>
<comment type="caution">
    <text evidence="4">The sequence shown here is derived from an EMBL/GenBank/DDBJ whole genome shotgun (WGS) entry which is preliminary data.</text>
</comment>
<organism evidence="4 5">
    <name type="scientific">Letharia lupina</name>
    <dbReference type="NCBI Taxonomy" id="560253"/>
    <lineage>
        <taxon>Eukaryota</taxon>
        <taxon>Fungi</taxon>
        <taxon>Dikarya</taxon>
        <taxon>Ascomycota</taxon>
        <taxon>Pezizomycotina</taxon>
        <taxon>Lecanoromycetes</taxon>
        <taxon>OSLEUM clade</taxon>
        <taxon>Lecanoromycetidae</taxon>
        <taxon>Lecanorales</taxon>
        <taxon>Lecanorineae</taxon>
        <taxon>Parmeliaceae</taxon>
        <taxon>Letharia</taxon>
    </lineage>
</organism>
<proteinExistence type="inferred from homology"/>
<evidence type="ECO:0000259" key="3">
    <source>
        <dbReference type="Pfam" id="PF13460"/>
    </source>
</evidence>
<feature type="domain" description="NAD(P)-binding" evidence="3">
    <location>
        <begin position="8"/>
        <end position="211"/>
    </location>
</feature>
<dbReference type="Pfam" id="PF13460">
    <property type="entry name" value="NAD_binding_10"/>
    <property type="match status" value="1"/>
</dbReference>
<dbReference type="InterPro" id="IPR051606">
    <property type="entry name" value="Polyketide_Oxido-like"/>
</dbReference>